<dbReference type="Pfam" id="PF00383">
    <property type="entry name" value="dCMP_cyt_deam_1"/>
    <property type="match status" value="1"/>
</dbReference>
<dbReference type="GeneID" id="300210741"/>
<proteinExistence type="predicted"/>
<dbReference type="SUPFAM" id="SSF53927">
    <property type="entry name" value="Cytidine deaminase-like"/>
    <property type="match status" value="1"/>
</dbReference>
<dbReference type="InterPro" id="IPR015517">
    <property type="entry name" value="dCMP_deaminase-rel"/>
</dbReference>
<dbReference type="Gene3D" id="3.40.50.300">
    <property type="entry name" value="P-loop containing nucleotide triphosphate hydrolases"/>
    <property type="match status" value="1"/>
</dbReference>
<protein>
    <submittedName>
        <fullName evidence="3">Deoxycytidylate deaminase</fullName>
    </submittedName>
</protein>
<dbReference type="PANTHER" id="PTHR11086">
    <property type="entry name" value="DEOXYCYTIDYLATE DEAMINASE-RELATED"/>
    <property type="match status" value="1"/>
</dbReference>
<dbReference type="GO" id="GO:0004132">
    <property type="term" value="F:dCMP deaminase activity"/>
    <property type="evidence" value="ECO:0007669"/>
    <property type="project" value="TreeGrafter"/>
</dbReference>
<dbReference type="InterPro" id="IPR027417">
    <property type="entry name" value="P-loop_NTPase"/>
</dbReference>
<evidence type="ECO:0000313" key="3">
    <source>
        <dbReference type="EMBL" id="SDT07649.1"/>
    </source>
</evidence>
<dbReference type="PROSITE" id="PS51747">
    <property type="entry name" value="CYT_DCMP_DEAMINASES_2"/>
    <property type="match status" value="1"/>
</dbReference>
<dbReference type="EMBL" id="LT629777">
    <property type="protein sequence ID" value="SDT07649.1"/>
    <property type="molecule type" value="Genomic_DNA"/>
</dbReference>
<dbReference type="PANTHER" id="PTHR11086:SF18">
    <property type="entry name" value="DEOXYCYTIDYLATE DEAMINASE"/>
    <property type="match status" value="1"/>
</dbReference>
<dbReference type="Proteomes" id="UP000199524">
    <property type="component" value="Chromosome I"/>
</dbReference>
<organism evidence="3 4">
    <name type="scientific">Pseudomonas asplenii</name>
    <dbReference type="NCBI Taxonomy" id="53407"/>
    <lineage>
        <taxon>Bacteria</taxon>
        <taxon>Pseudomonadati</taxon>
        <taxon>Pseudomonadota</taxon>
        <taxon>Gammaproteobacteria</taxon>
        <taxon>Pseudomonadales</taxon>
        <taxon>Pseudomonadaceae</taxon>
        <taxon>Pseudomonas</taxon>
    </lineage>
</organism>
<sequence length="552" mass="62484">MTTYFEDTISKIYGDKDDFIIIGLTGQTGSGCSTVASILSKEQEHIKHSLYKGNTPNNNSQRKQKIIYKCFEKTWTPFISIQASSILTLLLSEKNVEEAARFIGSVAELTIELQKAIIDTIKTIKDSHNDLNLQDINSLRLFYTEFLPNQNNELKRKIGGAGYVSLFQTIGNNVRNSGDPTSHEVIGGNFFSLAEKINKIIKDIRKARNKGERTFIVIDAIRNPFEAIYFQDRYSSFYLMAVSCEDEQRKTRLRALGYTDNQIKEMDSEEYGDRKLTEKSTYIKQDIQACLQRSDLYISNPNSSNTVSHFSLLANQVITFVCLMIRPGLVTPSPLERCMQIAYTAKLNSGCISRQVGAVVTDKNFSVQSVGWNDTPFGQVPCSLRNRFDLVNGHDQEAYSEYEKTDVKYITRFTKESKNYKKIENTGRNISYCFKSEYNDLIGEKNQVHTRSLHAEENAFLQLSKYGGRGIEHGKLFTTASPCELCAKKAYQLGVKEIYYIDPYPGIAMTHILMGGTNNPELILFSGAIGKAFHNLYSSKMPYKDELNALSL</sequence>
<evidence type="ECO:0000313" key="4">
    <source>
        <dbReference type="Proteomes" id="UP000199524"/>
    </source>
</evidence>
<dbReference type="GO" id="GO:0005737">
    <property type="term" value="C:cytoplasm"/>
    <property type="evidence" value="ECO:0007669"/>
    <property type="project" value="TreeGrafter"/>
</dbReference>
<keyword evidence="1" id="KW-0378">Hydrolase</keyword>
<feature type="domain" description="CMP/dCMP-type deaminase" evidence="2">
    <location>
        <begin position="333"/>
        <end position="529"/>
    </location>
</feature>
<dbReference type="AlphaFoldDB" id="A0A1H1XFV6"/>
<evidence type="ECO:0000256" key="1">
    <source>
        <dbReference type="ARBA" id="ARBA00022801"/>
    </source>
</evidence>
<dbReference type="Gene3D" id="3.40.140.10">
    <property type="entry name" value="Cytidine Deaminase, domain 2"/>
    <property type="match status" value="1"/>
</dbReference>
<gene>
    <name evidence="3" type="ORF">SAMN05216598_3873</name>
</gene>
<evidence type="ECO:0000259" key="2">
    <source>
        <dbReference type="PROSITE" id="PS51747"/>
    </source>
</evidence>
<accession>A0A1H1XFV6</accession>
<dbReference type="InterPro" id="IPR002125">
    <property type="entry name" value="CMP_dCMP_dom"/>
</dbReference>
<name>A0A1H1XFV6_9PSED</name>
<keyword evidence="4" id="KW-1185">Reference proteome</keyword>
<reference evidence="4" key="1">
    <citation type="submission" date="2016-10" db="EMBL/GenBank/DDBJ databases">
        <authorList>
            <person name="Varghese N."/>
            <person name="Submissions S."/>
        </authorList>
    </citation>
    <scope>NUCLEOTIDE SEQUENCE [LARGE SCALE GENOMIC DNA]</scope>
    <source>
        <strain evidence="4">ATCC 23835</strain>
    </source>
</reference>
<dbReference type="RefSeq" id="WP_197678397.1">
    <property type="nucleotide sequence ID" value="NZ_LT629777.1"/>
</dbReference>
<dbReference type="InterPro" id="IPR016193">
    <property type="entry name" value="Cytidine_deaminase-like"/>
</dbReference>